<proteinExistence type="predicted"/>
<name>A0A8S5U857_9CAUD</name>
<dbReference type="EMBL" id="BK016032">
    <property type="protein sequence ID" value="DAF90635.1"/>
    <property type="molecule type" value="Genomic_DNA"/>
</dbReference>
<keyword evidence="1" id="KW-1133">Transmembrane helix</keyword>
<accession>A0A8S5U857</accession>
<keyword evidence="1" id="KW-0812">Transmembrane</keyword>
<organism evidence="2">
    <name type="scientific">Siphoviridae sp. ctGDt6</name>
    <dbReference type="NCBI Taxonomy" id="2825408"/>
    <lineage>
        <taxon>Viruses</taxon>
        <taxon>Duplodnaviria</taxon>
        <taxon>Heunggongvirae</taxon>
        <taxon>Uroviricota</taxon>
        <taxon>Caudoviricetes</taxon>
    </lineage>
</organism>
<reference evidence="2" key="1">
    <citation type="journal article" date="2021" name="Proc. Natl. Acad. Sci. U.S.A.">
        <title>A Catalog of Tens of Thousands of Viruses from Human Metagenomes Reveals Hidden Associations with Chronic Diseases.</title>
        <authorList>
            <person name="Tisza M.J."/>
            <person name="Buck C.B."/>
        </authorList>
    </citation>
    <scope>NUCLEOTIDE SEQUENCE</scope>
    <source>
        <strain evidence="2">CtGDt6</strain>
    </source>
</reference>
<sequence>MGYYQSYILINIMVIVYSLINYYWLVMYI</sequence>
<feature type="transmembrane region" description="Helical" evidence="1">
    <location>
        <begin position="6"/>
        <end position="25"/>
    </location>
</feature>
<protein>
    <submittedName>
        <fullName evidence="2">Uncharacterized protein</fullName>
    </submittedName>
</protein>
<keyword evidence="1" id="KW-0472">Membrane</keyword>
<evidence type="ECO:0000256" key="1">
    <source>
        <dbReference type="SAM" id="Phobius"/>
    </source>
</evidence>
<evidence type="ECO:0000313" key="2">
    <source>
        <dbReference type="EMBL" id="DAF90635.1"/>
    </source>
</evidence>